<evidence type="ECO:0000313" key="3">
    <source>
        <dbReference type="Proteomes" id="UP000000768"/>
    </source>
</evidence>
<dbReference type="Gramene" id="OQU83277">
    <property type="protein sequence ID" value="OQU83277"/>
    <property type="gene ID" value="SORBI_3005G101850"/>
</dbReference>
<accession>A0A1Z5RHY2</accession>
<gene>
    <name evidence="2" type="ORF">SORBI_3005G101850</name>
</gene>
<feature type="compositionally biased region" description="Basic and acidic residues" evidence="1">
    <location>
        <begin position="50"/>
        <end position="69"/>
    </location>
</feature>
<dbReference type="InParanoid" id="A0A1Z5RHY2"/>
<evidence type="ECO:0000256" key="1">
    <source>
        <dbReference type="SAM" id="MobiDB-lite"/>
    </source>
</evidence>
<protein>
    <submittedName>
        <fullName evidence="2">Uncharacterized protein</fullName>
    </submittedName>
</protein>
<name>A0A1Z5RHY2_SORBI</name>
<feature type="region of interest" description="Disordered" evidence="1">
    <location>
        <begin position="50"/>
        <end position="72"/>
    </location>
</feature>
<organism evidence="2 3">
    <name type="scientific">Sorghum bicolor</name>
    <name type="common">Sorghum</name>
    <name type="synonym">Sorghum vulgare</name>
    <dbReference type="NCBI Taxonomy" id="4558"/>
    <lineage>
        <taxon>Eukaryota</taxon>
        <taxon>Viridiplantae</taxon>
        <taxon>Streptophyta</taxon>
        <taxon>Embryophyta</taxon>
        <taxon>Tracheophyta</taxon>
        <taxon>Spermatophyta</taxon>
        <taxon>Magnoliopsida</taxon>
        <taxon>Liliopsida</taxon>
        <taxon>Poales</taxon>
        <taxon>Poaceae</taxon>
        <taxon>PACMAD clade</taxon>
        <taxon>Panicoideae</taxon>
        <taxon>Andropogonodae</taxon>
        <taxon>Andropogoneae</taxon>
        <taxon>Sorghinae</taxon>
        <taxon>Sorghum</taxon>
    </lineage>
</organism>
<dbReference type="EMBL" id="CM000764">
    <property type="protein sequence ID" value="OQU83277.1"/>
    <property type="molecule type" value="Genomic_DNA"/>
</dbReference>
<reference evidence="2 3" key="1">
    <citation type="journal article" date="2009" name="Nature">
        <title>The Sorghum bicolor genome and the diversification of grasses.</title>
        <authorList>
            <person name="Paterson A.H."/>
            <person name="Bowers J.E."/>
            <person name="Bruggmann R."/>
            <person name="Dubchak I."/>
            <person name="Grimwood J."/>
            <person name="Gundlach H."/>
            <person name="Haberer G."/>
            <person name="Hellsten U."/>
            <person name="Mitros T."/>
            <person name="Poliakov A."/>
            <person name="Schmutz J."/>
            <person name="Spannagl M."/>
            <person name="Tang H."/>
            <person name="Wang X."/>
            <person name="Wicker T."/>
            <person name="Bharti A.K."/>
            <person name="Chapman J."/>
            <person name="Feltus F.A."/>
            <person name="Gowik U."/>
            <person name="Grigoriev I.V."/>
            <person name="Lyons E."/>
            <person name="Maher C.A."/>
            <person name="Martis M."/>
            <person name="Narechania A."/>
            <person name="Otillar R.P."/>
            <person name="Penning B.W."/>
            <person name="Salamov A.A."/>
            <person name="Wang Y."/>
            <person name="Zhang L."/>
            <person name="Carpita N.C."/>
            <person name="Freeling M."/>
            <person name="Gingle A.R."/>
            <person name="Hash C.T."/>
            <person name="Keller B."/>
            <person name="Klein P."/>
            <person name="Kresovich S."/>
            <person name="McCann M.C."/>
            <person name="Ming R."/>
            <person name="Peterson D.G."/>
            <person name="Mehboob-ur-Rahman"/>
            <person name="Ware D."/>
            <person name="Westhoff P."/>
            <person name="Mayer K.F."/>
            <person name="Messing J."/>
            <person name="Rokhsar D.S."/>
        </authorList>
    </citation>
    <scope>NUCLEOTIDE SEQUENCE [LARGE SCALE GENOMIC DNA]</scope>
    <source>
        <strain evidence="3">cv. BTx623</strain>
    </source>
</reference>
<feature type="region of interest" description="Disordered" evidence="1">
    <location>
        <begin position="1"/>
        <end position="31"/>
    </location>
</feature>
<dbReference type="Proteomes" id="UP000000768">
    <property type="component" value="Chromosome 5"/>
</dbReference>
<keyword evidence="3" id="KW-1185">Reference proteome</keyword>
<dbReference type="AlphaFoldDB" id="A0A1Z5RHY2"/>
<sequence length="102" mass="11783">MHPPVLALVAGRPKTERHKGTGDKKKKKGQHQFPICMDYGHIGIIAREENRRHRSYESNEERTKKEGKEYQNNPKFHCAFRGRCTSSNHVFSSKSKHGNNIL</sequence>
<evidence type="ECO:0000313" key="2">
    <source>
        <dbReference type="EMBL" id="OQU83277.1"/>
    </source>
</evidence>
<reference evidence="3" key="2">
    <citation type="journal article" date="2018" name="Plant J.">
        <title>The Sorghum bicolor reference genome: improved assembly, gene annotations, a transcriptome atlas, and signatures of genome organization.</title>
        <authorList>
            <person name="McCormick R.F."/>
            <person name="Truong S.K."/>
            <person name="Sreedasyam A."/>
            <person name="Jenkins J."/>
            <person name="Shu S."/>
            <person name="Sims D."/>
            <person name="Kennedy M."/>
            <person name="Amirebrahimi M."/>
            <person name="Weers B.D."/>
            <person name="McKinley B."/>
            <person name="Mattison A."/>
            <person name="Morishige D.T."/>
            <person name="Grimwood J."/>
            <person name="Schmutz J."/>
            <person name="Mullet J.E."/>
        </authorList>
    </citation>
    <scope>NUCLEOTIDE SEQUENCE [LARGE SCALE GENOMIC DNA]</scope>
    <source>
        <strain evidence="3">cv. BTx623</strain>
    </source>
</reference>
<proteinExistence type="predicted"/>